<dbReference type="NCBIfam" id="TIGR00229">
    <property type="entry name" value="sensory_box"/>
    <property type="match status" value="1"/>
</dbReference>
<comment type="caution">
    <text evidence="6">The sequence shown here is derived from an EMBL/GenBank/DDBJ whole genome shotgun (WGS) entry which is preliminary data.</text>
</comment>
<dbReference type="CDD" id="cd01948">
    <property type="entry name" value="EAL"/>
    <property type="match status" value="1"/>
</dbReference>
<feature type="transmembrane region" description="Helical" evidence="2">
    <location>
        <begin position="16"/>
        <end position="37"/>
    </location>
</feature>
<dbReference type="Gene3D" id="3.20.20.450">
    <property type="entry name" value="EAL domain"/>
    <property type="match status" value="1"/>
</dbReference>
<dbReference type="CDD" id="cd01949">
    <property type="entry name" value="GGDEF"/>
    <property type="match status" value="1"/>
</dbReference>
<evidence type="ECO:0000256" key="2">
    <source>
        <dbReference type="SAM" id="Phobius"/>
    </source>
</evidence>
<evidence type="ECO:0000259" key="4">
    <source>
        <dbReference type="PROSITE" id="PS50883"/>
    </source>
</evidence>
<feature type="domain" description="PAS" evidence="3">
    <location>
        <begin position="393"/>
        <end position="463"/>
    </location>
</feature>
<dbReference type="InterPro" id="IPR035919">
    <property type="entry name" value="EAL_sf"/>
</dbReference>
<feature type="domain" description="GGDEF" evidence="5">
    <location>
        <begin position="550"/>
        <end position="683"/>
    </location>
</feature>
<dbReference type="STRING" id="392484.LP43_1988"/>
<dbReference type="AlphaFoldDB" id="A0A0A0BE26"/>
<keyword evidence="2" id="KW-0812">Transmembrane</keyword>
<dbReference type="Proteomes" id="UP000029999">
    <property type="component" value="Unassembled WGS sequence"/>
</dbReference>
<evidence type="ECO:0000313" key="7">
    <source>
        <dbReference type="Proteomes" id="UP000029999"/>
    </source>
</evidence>
<dbReference type="Pfam" id="PF13426">
    <property type="entry name" value="PAS_9"/>
    <property type="match status" value="1"/>
</dbReference>
<evidence type="ECO:0000256" key="1">
    <source>
        <dbReference type="ARBA" id="ARBA00001946"/>
    </source>
</evidence>
<dbReference type="InterPro" id="IPR043128">
    <property type="entry name" value="Rev_trsase/Diguanyl_cyclase"/>
</dbReference>
<dbReference type="SMART" id="SM00052">
    <property type="entry name" value="EAL"/>
    <property type="match status" value="1"/>
</dbReference>
<dbReference type="PANTHER" id="PTHR44757">
    <property type="entry name" value="DIGUANYLATE CYCLASE DGCP"/>
    <property type="match status" value="1"/>
</dbReference>
<dbReference type="SUPFAM" id="SSF141868">
    <property type="entry name" value="EAL domain-like"/>
    <property type="match status" value="1"/>
</dbReference>
<reference evidence="6 7" key="1">
    <citation type="submission" date="2014-09" db="EMBL/GenBank/DDBJ databases">
        <authorList>
            <person name="Grob C."/>
            <person name="Taubert M."/>
            <person name="Howat A.M."/>
            <person name="Burns O.J."/>
            <person name="Dixon J.L."/>
            <person name="Chen Y."/>
            <person name="Murrell J.C."/>
        </authorList>
    </citation>
    <scope>NUCLEOTIDE SEQUENCE [LARGE SCALE GENOMIC DNA]</scope>
    <source>
        <strain evidence="6">L4</strain>
    </source>
</reference>
<accession>A0A0A0BE26</accession>
<dbReference type="PANTHER" id="PTHR44757:SF4">
    <property type="entry name" value="DIGUANYLATE CYCLASE DGCE-RELATED"/>
    <property type="match status" value="1"/>
</dbReference>
<dbReference type="SUPFAM" id="SSF55785">
    <property type="entry name" value="PYP-like sensor domain (PAS domain)"/>
    <property type="match status" value="1"/>
</dbReference>
<dbReference type="InterPro" id="IPR000160">
    <property type="entry name" value="GGDEF_dom"/>
</dbReference>
<dbReference type="Pfam" id="PF00990">
    <property type="entry name" value="GGDEF"/>
    <property type="match status" value="1"/>
</dbReference>
<proteinExistence type="predicted"/>
<dbReference type="InterPro" id="IPR035965">
    <property type="entry name" value="PAS-like_dom_sf"/>
</dbReference>
<dbReference type="InterPro" id="IPR029787">
    <property type="entry name" value="Nucleotide_cyclase"/>
</dbReference>
<dbReference type="InterPro" id="IPR052155">
    <property type="entry name" value="Biofilm_reg_signaling"/>
</dbReference>
<feature type="domain" description="EAL" evidence="4">
    <location>
        <begin position="694"/>
        <end position="945"/>
    </location>
</feature>
<dbReference type="Gene3D" id="3.30.70.270">
    <property type="match status" value="1"/>
</dbReference>
<dbReference type="PROSITE" id="PS50112">
    <property type="entry name" value="PAS"/>
    <property type="match status" value="1"/>
</dbReference>
<dbReference type="SMART" id="SM00267">
    <property type="entry name" value="GGDEF"/>
    <property type="match status" value="1"/>
</dbReference>
<keyword evidence="2" id="KW-1133">Transmembrane helix</keyword>
<protein>
    <submittedName>
        <fullName evidence="6">Diguanylate cyclase/phosphodiesterase (GGDEF &amp; EAL domains) with PAS/PAC sensor(S)</fullName>
    </submittedName>
</protein>
<dbReference type="Pfam" id="PF00563">
    <property type="entry name" value="EAL"/>
    <property type="match status" value="1"/>
</dbReference>
<gene>
    <name evidence="6" type="ORF">LP43_1988</name>
</gene>
<dbReference type="Pfam" id="PF14827">
    <property type="entry name" value="dCache_3"/>
    <property type="match status" value="1"/>
</dbReference>
<dbReference type="GO" id="GO:0003824">
    <property type="term" value="F:catalytic activity"/>
    <property type="evidence" value="ECO:0007669"/>
    <property type="project" value="UniProtKB-ARBA"/>
</dbReference>
<dbReference type="FunFam" id="3.30.70.270:FF:000001">
    <property type="entry name" value="Diguanylate cyclase domain protein"/>
    <property type="match status" value="1"/>
</dbReference>
<dbReference type="InterPro" id="IPR001633">
    <property type="entry name" value="EAL_dom"/>
</dbReference>
<dbReference type="EMBL" id="JRQD01000005">
    <property type="protein sequence ID" value="KGM06115.1"/>
    <property type="molecule type" value="Genomic_DNA"/>
</dbReference>
<dbReference type="InterPro" id="IPR029150">
    <property type="entry name" value="dCache_3"/>
</dbReference>
<dbReference type="PROSITE" id="PS50887">
    <property type="entry name" value="GGDEF"/>
    <property type="match status" value="1"/>
</dbReference>
<feature type="transmembrane region" description="Helical" evidence="2">
    <location>
        <begin position="294"/>
        <end position="314"/>
    </location>
</feature>
<organism evidence="6 7">
    <name type="scientific">Methylophaga thiooxydans</name>
    <dbReference type="NCBI Taxonomy" id="392484"/>
    <lineage>
        <taxon>Bacteria</taxon>
        <taxon>Pseudomonadati</taxon>
        <taxon>Pseudomonadota</taxon>
        <taxon>Gammaproteobacteria</taxon>
        <taxon>Thiotrichales</taxon>
        <taxon>Piscirickettsiaceae</taxon>
        <taxon>Methylophaga</taxon>
    </lineage>
</organism>
<comment type="cofactor">
    <cofactor evidence="1">
        <name>Mg(2+)</name>
        <dbReference type="ChEBI" id="CHEBI:18420"/>
    </cofactor>
</comment>
<sequence length="945" mass="107633">MEKPINKPVFSLKWKAGLFFGGLVFIFLSSFPLMVNWNMQQRFELFRLEIQQQYQQQLFGQLKTGSEELQRLAEFILAFSPGKVESNKLSNIEQALTKHRSELELHWNVTQAWIIDFPTQKLGGWGQPLPNTIKALIPLTIKTEKAHSYINCYQGCQQYLLLPILSEAETRHVLILGYNISNTLLAFQSQTGADVAVISNDSDEHALRRKDNQIWGKHINALTSFSDNIDFLQQLAKYYNFDNIDQHGLLVRDKRLPVEFQIIKIDNVDDVMLIIIDDIHHQQQAILDVTYRSIVISLLGVILIGGSIFFFLSAPLRRLSSVSRALPLLGQKQYASARKLINPNPEQKHRRLDELDLLEDSSYALSSQLEGMEQAIKERTDSLNLRTVELRDERDFVKNLIDTAQLMIITLDKQCNIISFNKFSEQMTGCSEHDVVGTPIEPFFKTQQWDNVHAILNDLTHTHLAVSQLETDFIHKNGDVRVISWLHSSLTVADGDAVILSVGLDVTDKKRSEEQMLWMANHDALTELYNRRKFNSDFKKLLNQAQRYKREGMLLFLDLDQFKDINDSCGHNVGDQLLQRVAQSLLAISRSTDIVARLGGDEFAIILPETDLHGAITLCEKITDSLKNIDFSHEQARYTISCSIGITKFPLNDLTVDDLVSNADIAMYQAKSKGKNTWHLFTSDDMARTELKARVKWKQKIVDALNHNRFQLFYQPIMHIQSRTVSHYEALLRMWDDNDQLHLPGLFIQVAEQTGLIHRIDHYVLEQGVAKIAEQNLQHQDISLSLNLSGHAVVDPELQPLLEHLITQYGAQADKLIFELTETAAVADIPQARELMQELIRLGCRFSIDDFGTGFASFRYLRELPVSLVKIDGSFITHITENEDDRLFVQALVTIAKGMGKQTIAEFVENAETLALLETLGVDYAQGYYIGKPQPELLSGPPELD</sequence>
<dbReference type="Gene3D" id="3.30.450.20">
    <property type="entry name" value="PAS domain"/>
    <property type="match status" value="1"/>
</dbReference>
<evidence type="ECO:0000259" key="5">
    <source>
        <dbReference type="PROSITE" id="PS50887"/>
    </source>
</evidence>
<evidence type="ECO:0000259" key="3">
    <source>
        <dbReference type="PROSITE" id="PS50112"/>
    </source>
</evidence>
<keyword evidence="2" id="KW-0472">Membrane</keyword>
<name>A0A0A0BE26_9GAMM</name>
<dbReference type="SUPFAM" id="SSF55073">
    <property type="entry name" value="Nucleotide cyclase"/>
    <property type="match status" value="1"/>
</dbReference>
<dbReference type="InterPro" id="IPR000014">
    <property type="entry name" value="PAS"/>
</dbReference>
<dbReference type="PROSITE" id="PS50883">
    <property type="entry name" value="EAL"/>
    <property type="match status" value="1"/>
</dbReference>
<dbReference type="NCBIfam" id="TIGR00254">
    <property type="entry name" value="GGDEF"/>
    <property type="match status" value="1"/>
</dbReference>
<dbReference type="RefSeq" id="WP_036314714.1">
    <property type="nucleotide sequence ID" value="NZ_JRQD01000005.1"/>
</dbReference>
<evidence type="ECO:0000313" key="6">
    <source>
        <dbReference type="EMBL" id="KGM06115.1"/>
    </source>
</evidence>